<sequence>MSGTVTILLNERRFTVKTRPTQLINDLLVEGCRRAGNLDPQEYSLKYGASMLDLSLPVRLARLPAGAKLRLVRQRCVEQDIRVALQVVGEERRLIRAFPAKTTLWEILCYFEQTAEPAVNITRRSVAVKLKNQLVQYYEAPIVRVISKEFSGPETLERTTLASQGIVNGSVVLQVKFEKTQKDYSEVMALLPQKEVKLAEKGMKRGIGGGAEGKAEDAGQRKPQTSEKPSFQMQEQDTSKEIGDDELISRREVLILSKPTSSTLYASKVNTNEEDYELTQEMAIFYQNILSARTKGIGSSRDLNIDQQLKQKNNLNRKYNIKFKLPDGMQIISSFEGNERIQELYDFMKYVIRYSDQPFHLYITPPPKHLLNVKETLASNPNFSAKTTVIFKWADSVQSHIKEDSTLKDIYLNMQKDISTIIASLKDEEN</sequence>
<dbReference type="Pfam" id="PF00789">
    <property type="entry name" value="UBX"/>
    <property type="match status" value="1"/>
</dbReference>
<evidence type="ECO:0000259" key="2">
    <source>
        <dbReference type="PROSITE" id="PS50033"/>
    </source>
</evidence>
<dbReference type="PANTHER" id="PTHR46467:SF1">
    <property type="entry name" value="TETHER CONTAINING UBX DOMAIN FOR GLUT4"/>
    <property type="match status" value="1"/>
</dbReference>
<dbReference type="GO" id="GO:0005737">
    <property type="term" value="C:cytoplasm"/>
    <property type="evidence" value="ECO:0007669"/>
    <property type="project" value="TreeGrafter"/>
</dbReference>
<feature type="region of interest" description="Disordered" evidence="1">
    <location>
        <begin position="205"/>
        <end position="242"/>
    </location>
</feature>
<dbReference type="CDD" id="cd16105">
    <property type="entry name" value="Ubl_ASPSCR1_like"/>
    <property type="match status" value="1"/>
</dbReference>
<dbReference type="InterPro" id="IPR029071">
    <property type="entry name" value="Ubiquitin-like_domsf"/>
</dbReference>
<dbReference type="Gene3D" id="3.10.20.90">
    <property type="entry name" value="Phosphatidylinositol 3-kinase Catalytic Subunit, Chain A, domain 1"/>
    <property type="match status" value="2"/>
</dbReference>
<dbReference type="InterPro" id="IPR021569">
    <property type="entry name" value="TUG-UBL1"/>
</dbReference>
<organism evidence="3 4">
    <name type="scientific">Pneumocystis wakefieldiae</name>
    <dbReference type="NCBI Taxonomy" id="38082"/>
    <lineage>
        <taxon>Eukaryota</taxon>
        <taxon>Fungi</taxon>
        <taxon>Dikarya</taxon>
        <taxon>Ascomycota</taxon>
        <taxon>Taphrinomycotina</taxon>
        <taxon>Pneumocystomycetes</taxon>
        <taxon>Pneumocystaceae</taxon>
        <taxon>Pneumocystis</taxon>
    </lineage>
</organism>
<dbReference type="GO" id="GO:0006886">
    <property type="term" value="P:intracellular protein transport"/>
    <property type="evidence" value="ECO:0007669"/>
    <property type="project" value="TreeGrafter"/>
</dbReference>
<dbReference type="EMBL" id="CP054536">
    <property type="protein sequence ID" value="QSL65265.1"/>
    <property type="molecule type" value="Genomic_DNA"/>
</dbReference>
<keyword evidence="4" id="KW-1185">Reference proteome</keyword>
<dbReference type="PROSITE" id="PS50033">
    <property type="entry name" value="UBX"/>
    <property type="match status" value="1"/>
</dbReference>
<reference evidence="3" key="1">
    <citation type="submission" date="2020-06" db="EMBL/GenBank/DDBJ databases">
        <title>Genomes of multiple members of Pneumocystis genus reveal paths to human pathogen Pneumocystis jirovecii.</title>
        <authorList>
            <person name="Cisse O.H."/>
            <person name="Ma L."/>
            <person name="Dekker J."/>
            <person name="Khil P."/>
            <person name="Jo J."/>
            <person name="Brenchley J."/>
            <person name="Blair R."/>
            <person name="Pahar B."/>
            <person name="Chabe M."/>
            <person name="Van Rompay K.A."/>
            <person name="Keesler R."/>
            <person name="Sukura A."/>
            <person name="Hirsch V."/>
            <person name="Kutty G."/>
            <person name="Liu Y."/>
            <person name="Peng L."/>
            <person name="Chen J."/>
            <person name="Song J."/>
            <person name="Weissenbacher-Lang C."/>
            <person name="Xu J."/>
            <person name="Upham N.S."/>
            <person name="Stajich J.E."/>
            <person name="Cuomo C.A."/>
            <person name="Cushion M.T."/>
            <person name="Kovacs J.A."/>
        </authorList>
    </citation>
    <scope>NUCLEOTIDE SEQUENCE</scope>
    <source>
        <strain evidence="3">2A</strain>
    </source>
</reference>
<evidence type="ECO:0000313" key="3">
    <source>
        <dbReference type="EMBL" id="QSL65265.1"/>
    </source>
</evidence>
<evidence type="ECO:0000256" key="1">
    <source>
        <dbReference type="SAM" id="MobiDB-lite"/>
    </source>
</evidence>
<protein>
    <recommendedName>
        <fullName evidence="2">UBX domain-containing protein</fullName>
    </recommendedName>
</protein>
<dbReference type="Proteomes" id="UP000663699">
    <property type="component" value="Chromosome 5"/>
</dbReference>
<feature type="domain" description="UBX" evidence="2">
    <location>
        <begin position="320"/>
        <end position="368"/>
    </location>
</feature>
<gene>
    <name evidence="3" type="ORF">MERGE_002574</name>
</gene>
<evidence type="ECO:0000313" key="4">
    <source>
        <dbReference type="Proteomes" id="UP000663699"/>
    </source>
</evidence>
<dbReference type="GO" id="GO:0012506">
    <property type="term" value="C:vesicle membrane"/>
    <property type="evidence" value="ECO:0007669"/>
    <property type="project" value="TreeGrafter"/>
</dbReference>
<dbReference type="GO" id="GO:0005634">
    <property type="term" value="C:nucleus"/>
    <property type="evidence" value="ECO:0007669"/>
    <property type="project" value="TreeGrafter"/>
</dbReference>
<feature type="compositionally biased region" description="Polar residues" evidence="1">
    <location>
        <begin position="222"/>
        <end position="236"/>
    </location>
</feature>
<proteinExistence type="predicted"/>
<name>A0A899FY82_9ASCO</name>
<dbReference type="PANTHER" id="PTHR46467">
    <property type="entry name" value="TETHER CONTAINING UBX DOMAIN FOR GLUT4"/>
    <property type="match status" value="1"/>
</dbReference>
<dbReference type="Pfam" id="PF11470">
    <property type="entry name" value="TUG-UBL1"/>
    <property type="match status" value="1"/>
</dbReference>
<accession>A0A899FY82</accession>
<dbReference type="AlphaFoldDB" id="A0A899FY82"/>
<dbReference type="OrthoDB" id="440781at2759"/>
<dbReference type="SUPFAM" id="SSF54236">
    <property type="entry name" value="Ubiquitin-like"/>
    <property type="match status" value="2"/>
</dbReference>
<dbReference type="InterPro" id="IPR001012">
    <property type="entry name" value="UBX_dom"/>
</dbReference>